<dbReference type="InterPro" id="IPR025366">
    <property type="entry name" value="DUF4270"/>
</dbReference>
<dbReference type="Proteomes" id="UP001589589">
    <property type="component" value="Unassembled WGS sequence"/>
</dbReference>
<protein>
    <submittedName>
        <fullName evidence="1">DUF4270 domain-containing protein</fullName>
    </submittedName>
</protein>
<dbReference type="RefSeq" id="WP_290267401.1">
    <property type="nucleotide sequence ID" value="NZ_JAUFQQ010000005.1"/>
</dbReference>
<sequence length="548" mass="60329">MQNTSFFRKILLVSSVVFLYSCDKDFNAIGDDLIGGNHFDLLISDSEVIAYNQKLGPVQSNNLSSNQLGVFVNSAFSTTTASFVTQVTLATVKPTIGESPTVESVELEIPYYSHIDKVENGKNIYVLDSIYGPIDGKINLSIYQSGYYMPNLDPDDNFVSSKLFFTDDNSLFDAAKVGGRLNNGTDENNIGFGFSAEEITEPIKDDAGKETVAKRIPAMKLKLETAAFQKLLDNPSKLVTNDVFKEFFRGLYFKVESNGGASRMATIDFKKGKITIKYKAKTEITTDDDSIKEDKTLVLNLSDNSAKLLQETNINPSYSTAIGAPKVNGDERLYLKGGQGSMAILELFGRTDVIGYDEKGNLKEGPNGVPDELDRLRNPADGKKLLINEANLVFHVDSDAMKNVSSEPNRIFLYDFNNSRPIVDYYNDGTPSATDDAKKIKQVFNGILNVDPVTKKGATYKIRLTNHIRNLINSKDSTNVRMGIVVTEDISVVATNKLRTPAVPVKGDPFSKVPRASVMSPLGTVIHGGNSSDVNKRLKLQIYYTKPN</sequence>
<keyword evidence="2" id="KW-1185">Reference proteome</keyword>
<comment type="caution">
    <text evidence="1">The sequence shown here is derived from an EMBL/GenBank/DDBJ whole genome shotgun (WGS) entry which is preliminary data.</text>
</comment>
<dbReference type="EMBL" id="JBHMEX010000028">
    <property type="protein sequence ID" value="MFB9064151.1"/>
    <property type="molecule type" value="Genomic_DNA"/>
</dbReference>
<accession>A0ABV5FKR7</accession>
<proteinExistence type="predicted"/>
<dbReference type="Pfam" id="PF14092">
    <property type="entry name" value="DUF4270"/>
    <property type="match status" value="1"/>
</dbReference>
<organism evidence="1 2">
    <name type="scientific">Flavobacterium branchiarum</name>
    <dbReference type="NCBI Taxonomy" id="1114870"/>
    <lineage>
        <taxon>Bacteria</taxon>
        <taxon>Pseudomonadati</taxon>
        <taxon>Bacteroidota</taxon>
        <taxon>Flavobacteriia</taxon>
        <taxon>Flavobacteriales</taxon>
        <taxon>Flavobacteriaceae</taxon>
        <taxon>Flavobacterium</taxon>
    </lineage>
</organism>
<reference evidence="1 2" key="1">
    <citation type="submission" date="2024-09" db="EMBL/GenBank/DDBJ databases">
        <authorList>
            <person name="Sun Q."/>
            <person name="Mori K."/>
        </authorList>
    </citation>
    <scope>NUCLEOTIDE SEQUENCE [LARGE SCALE GENOMIC DNA]</scope>
    <source>
        <strain evidence="1 2">CECT 7908</strain>
    </source>
</reference>
<gene>
    <name evidence="1" type="ORF">ACFFUQ_08960</name>
</gene>
<name>A0ABV5FKR7_9FLAO</name>
<evidence type="ECO:0000313" key="2">
    <source>
        <dbReference type="Proteomes" id="UP001589589"/>
    </source>
</evidence>
<evidence type="ECO:0000313" key="1">
    <source>
        <dbReference type="EMBL" id="MFB9064151.1"/>
    </source>
</evidence>